<dbReference type="PANTHER" id="PTHR12110">
    <property type="entry name" value="HYDROXYPYRUVATE ISOMERASE"/>
    <property type="match status" value="1"/>
</dbReference>
<dbReference type="InterPro" id="IPR013022">
    <property type="entry name" value="Xyl_isomerase-like_TIM-brl"/>
</dbReference>
<protein>
    <submittedName>
        <fullName evidence="2">Sugar phosphate isomerase/epimerase</fullName>
    </submittedName>
</protein>
<dbReference type="AlphaFoldDB" id="A0A6B2M178"/>
<keyword evidence="2" id="KW-0413">Isomerase</keyword>
<dbReference type="InterPro" id="IPR050312">
    <property type="entry name" value="IolE/XylAMocC-like"/>
</dbReference>
<organism evidence="2 3">
    <name type="scientific">Oceanipulchritudo coccoides</name>
    <dbReference type="NCBI Taxonomy" id="2706888"/>
    <lineage>
        <taxon>Bacteria</taxon>
        <taxon>Pseudomonadati</taxon>
        <taxon>Verrucomicrobiota</taxon>
        <taxon>Opitutia</taxon>
        <taxon>Puniceicoccales</taxon>
        <taxon>Oceanipulchritudinaceae</taxon>
        <taxon>Oceanipulchritudo</taxon>
    </lineage>
</organism>
<accession>A0A6B2M178</accession>
<dbReference type="EMBL" id="JAAGNX010000002">
    <property type="protein sequence ID" value="NDV62473.1"/>
    <property type="molecule type" value="Genomic_DNA"/>
</dbReference>
<dbReference type="RefSeq" id="WP_163964393.1">
    <property type="nucleotide sequence ID" value="NZ_JAAGNX010000002.1"/>
</dbReference>
<feature type="domain" description="Xylose isomerase-like TIM barrel" evidence="1">
    <location>
        <begin position="23"/>
        <end position="303"/>
    </location>
</feature>
<proteinExistence type="predicted"/>
<dbReference type="SUPFAM" id="SSF51658">
    <property type="entry name" value="Xylose isomerase-like"/>
    <property type="match status" value="1"/>
</dbReference>
<dbReference type="Pfam" id="PF01261">
    <property type="entry name" value="AP_endonuc_2"/>
    <property type="match status" value="1"/>
</dbReference>
<sequence>MKFSVSSCWNSHRHDDGYPMLVELAELGFDYVELSHGTRLSLVPGILKALEEGIIKVSSVHNFCPLPVGVMGAAPNLFEPSSPSRRERILWLNNTLRTLEFAQRVECERVVLHSGRTLFVWRNPEPVFEAAYEVDEGKNSETFQLAREKGLKRLRKKQGSFMKQLKKNYDLLAEKAKDKGVLFGIENREGFTELPMDEEMPNLIDSLKEHGVFGYWHDSGHAQLKERMGLLEHKGFLESLRPNLVGFHLHDVSTEDRDHQVPGTGVIDWDMLAKFVRSDDVVVMEMSPRLSSEQMREGREFLLRTIPALSAS</sequence>
<reference evidence="2 3" key="1">
    <citation type="submission" date="2020-02" db="EMBL/GenBank/DDBJ databases">
        <title>Albibacoteraceae fam. nov., the first described family within the subdivision 4 Verrucomicrobia.</title>
        <authorList>
            <person name="Xi F."/>
        </authorList>
    </citation>
    <scope>NUCLEOTIDE SEQUENCE [LARGE SCALE GENOMIC DNA]</scope>
    <source>
        <strain evidence="2 3">CK1056</strain>
    </source>
</reference>
<evidence type="ECO:0000313" key="3">
    <source>
        <dbReference type="Proteomes" id="UP000478417"/>
    </source>
</evidence>
<evidence type="ECO:0000313" key="2">
    <source>
        <dbReference type="EMBL" id="NDV62473.1"/>
    </source>
</evidence>
<comment type="caution">
    <text evidence="2">The sequence shown here is derived from an EMBL/GenBank/DDBJ whole genome shotgun (WGS) entry which is preliminary data.</text>
</comment>
<keyword evidence="3" id="KW-1185">Reference proteome</keyword>
<gene>
    <name evidence="2" type="ORF">G0Q06_08430</name>
</gene>
<dbReference type="Gene3D" id="3.20.20.150">
    <property type="entry name" value="Divalent-metal-dependent TIM barrel enzymes"/>
    <property type="match status" value="1"/>
</dbReference>
<evidence type="ECO:0000259" key="1">
    <source>
        <dbReference type="Pfam" id="PF01261"/>
    </source>
</evidence>
<dbReference type="InterPro" id="IPR036237">
    <property type="entry name" value="Xyl_isomerase-like_sf"/>
</dbReference>
<dbReference type="GO" id="GO:0016853">
    <property type="term" value="F:isomerase activity"/>
    <property type="evidence" value="ECO:0007669"/>
    <property type="project" value="UniProtKB-KW"/>
</dbReference>
<dbReference type="Proteomes" id="UP000478417">
    <property type="component" value="Unassembled WGS sequence"/>
</dbReference>
<dbReference type="PANTHER" id="PTHR12110:SF53">
    <property type="entry name" value="BLR5974 PROTEIN"/>
    <property type="match status" value="1"/>
</dbReference>
<name>A0A6B2M178_9BACT</name>